<feature type="non-terminal residue" evidence="1">
    <location>
        <position position="27"/>
    </location>
</feature>
<reference evidence="1" key="1">
    <citation type="journal article" date="2015" name="Nature">
        <title>Complex archaea that bridge the gap between prokaryotes and eukaryotes.</title>
        <authorList>
            <person name="Spang A."/>
            <person name="Saw J.H."/>
            <person name="Jorgensen S.L."/>
            <person name="Zaremba-Niedzwiedzka K."/>
            <person name="Martijn J."/>
            <person name="Lind A.E."/>
            <person name="van Eijk R."/>
            <person name="Schleper C."/>
            <person name="Guy L."/>
            <person name="Ettema T.J."/>
        </authorList>
    </citation>
    <scope>NUCLEOTIDE SEQUENCE</scope>
</reference>
<gene>
    <name evidence="1" type="ORF">LCGC14_2142760</name>
</gene>
<dbReference type="AlphaFoldDB" id="A0A0F9GAW7"/>
<evidence type="ECO:0000313" key="1">
    <source>
        <dbReference type="EMBL" id="KKL66655.1"/>
    </source>
</evidence>
<proteinExistence type="predicted"/>
<comment type="caution">
    <text evidence="1">The sequence shown here is derived from an EMBL/GenBank/DDBJ whole genome shotgun (WGS) entry which is preliminary data.</text>
</comment>
<dbReference type="EMBL" id="LAZR01027135">
    <property type="protein sequence ID" value="KKL66655.1"/>
    <property type="molecule type" value="Genomic_DNA"/>
</dbReference>
<name>A0A0F9GAW7_9ZZZZ</name>
<protein>
    <submittedName>
        <fullName evidence="1">Uncharacterized protein</fullName>
    </submittedName>
</protein>
<organism evidence="1">
    <name type="scientific">marine sediment metagenome</name>
    <dbReference type="NCBI Taxonomy" id="412755"/>
    <lineage>
        <taxon>unclassified sequences</taxon>
        <taxon>metagenomes</taxon>
        <taxon>ecological metagenomes</taxon>
    </lineage>
</organism>
<sequence>MCLQAALQRHISIIEEDLKWIIACRGW</sequence>
<accession>A0A0F9GAW7</accession>